<dbReference type="InterPro" id="IPR045186">
    <property type="entry name" value="Indole-3-glycerol_P_synth"/>
</dbReference>
<evidence type="ECO:0000259" key="9">
    <source>
        <dbReference type="Pfam" id="PF00218"/>
    </source>
</evidence>
<sequence>MHDSILHILNTTKTRIQAFGTDIHEEEMQLQFQKRDFIAAVAAVRADGRVPVIAEVKPASPGKSFREIPPAAAAELAWEMEEAGAVAISVLTEPGVFRGSLENLKEVRKTVCLPVLRKDFIIDRRQLEETGSDLILLIAGILGPELDNFVDLALEKGFEPLVEVHNKEELEIALETDTKLIGINNRNFETLNIDLATTEVLAPLIREYDLDHGTSHIILSESGMSSPADVRRVMEAGADAVLIGSALMESDSVLEKTKEFVQSFCWRE</sequence>
<evidence type="ECO:0000256" key="7">
    <source>
        <dbReference type="ARBA" id="ARBA00023239"/>
    </source>
</evidence>
<dbReference type="EMBL" id="CP009506">
    <property type="protein sequence ID" value="AKB28359.1"/>
    <property type="molecule type" value="Genomic_DNA"/>
</dbReference>
<keyword evidence="5 8" id="KW-0822">Tryptophan biosynthesis</keyword>
<keyword evidence="3 8" id="KW-0028">Amino-acid biosynthesis</keyword>
<dbReference type="EC" id="4.1.1.48" evidence="8"/>
<evidence type="ECO:0000256" key="3">
    <source>
        <dbReference type="ARBA" id="ARBA00022605"/>
    </source>
</evidence>
<evidence type="ECO:0000313" key="11">
    <source>
        <dbReference type="Proteomes" id="UP000033111"/>
    </source>
</evidence>
<dbReference type="Proteomes" id="UP000033111">
    <property type="component" value="Chromosome"/>
</dbReference>
<evidence type="ECO:0000313" key="10">
    <source>
        <dbReference type="EMBL" id="AKB28359.1"/>
    </source>
</evidence>
<dbReference type="SUPFAM" id="SSF51366">
    <property type="entry name" value="Ribulose-phoshate binding barrel"/>
    <property type="match status" value="1"/>
</dbReference>
<dbReference type="GO" id="GO:0000162">
    <property type="term" value="P:L-tryptophan biosynthetic process"/>
    <property type="evidence" value="ECO:0007669"/>
    <property type="project" value="UniProtKB-UniRule"/>
</dbReference>
<keyword evidence="6 8" id="KW-0057">Aromatic amino acid biosynthesis</keyword>
<dbReference type="PANTHER" id="PTHR22854">
    <property type="entry name" value="TRYPTOPHAN BIOSYNTHESIS PROTEIN"/>
    <property type="match status" value="1"/>
</dbReference>
<proteinExistence type="inferred from homology"/>
<keyword evidence="7 8" id="KW-0456">Lyase</keyword>
<keyword evidence="4 8" id="KW-0210">Decarboxylase</keyword>
<evidence type="ECO:0000256" key="1">
    <source>
        <dbReference type="ARBA" id="ARBA00001633"/>
    </source>
</evidence>
<reference evidence="10 11" key="1">
    <citation type="submission" date="2014-07" db="EMBL/GenBank/DDBJ databases">
        <title>Methanogenic archaea and the global carbon cycle.</title>
        <authorList>
            <person name="Henriksen J.R."/>
            <person name="Luke J."/>
            <person name="Reinhart S."/>
            <person name="Benedict M.N."/>
            <person name="Youngblut N.D."/>
            <person name="Metcalf M.E."/>
            <person name="Whitaker R.J."/>
            <person name="Metcalf W.W."/>
        </authorList>
    </citation>
    <scope>NUCLEOTIDE SEQUENCE [LARGE SCALE GENOMIC DNA]</scope>
    <source>
        <strain evidence="10 11">T4/M</strain>
    </source>
</reference>
<evidence type="ECO:0000256" key="4">
    <source>
        <dbReference type="ARBA" id="ARBA00022793"/>
    </source>
</evidence>
<dbReference type="InterPro" id="IPR013785">
    <property type="entry name" value="Aldolase_TIM"/>
</dbReference>
<dbReference type="Pfam" id="PF00218">
    <property type="entry name" value="IGPS"/>
    <property type="match status" value="1"/>
</dbReference>
<protein>
    <recommendedName>
        <fullName evidence="8">Indole-3-glycerol phosphate synthase</fullName>
        <shortName evidence="8">IGPS</shortName>
        <ecNumber evidence="8">4.1.1.48</ecNumber>
    </recommendedName>
</protein>
<comment type="catalytic activity">
    <reaction evidence="1 8">
        <text>1-(2-carboxyphenylamino)-1-deoxy-D-ribulose 5-phosphate + H(+) = (1S,2R)-1-C-(indol-3-yl)glycerol 3-phosphate + CO2 + H2O</text>
        <dbReference type="Rhea" id="RHEA:23476"/>
        <dbReference type="ChEBI" id="CHEBI:15377"/>
        <dbReference type="ChEBI" id="CHEBI:15378"/>
        <dbReference type="ChEBI" id="CHEBI:16526"/>
        <dbReference type="ChEBI" id="CHEBI:58613"/>
        <dbReference type="ChEBI" id="CHEBI:58866"/>
        <dbReference type="EC" id="4.1.1.48"/>
    </reaction>
</comment>
<keyword evidence="11" id="KW-1185">Reference proteome</keyword>
<feature type="domain" description="Indole-3-glycerol phosphate synthase" evidence="9">
    <location>
        <begin position="20"/>
        <end position="259"/>
    </location>
</feature>
<dbReference type="PANTHER" id="PTHR22854:SF2">
    <property type="entry name" value="INDOLE-3-GLYCEROL-PHOSPHATE SYNTHASE"/>
    <property type="match status" value="1"/>
</dbReference>
<dbReference type="AlphaFoldDB" id="A0A0E3P6E1"/>
<dbReference type="InterPro" id="IPR013798">
    <property type="entry name" value="Indole-3-glycerol_P_synth_dom"/>
</dbReference>
<dbReference type="HAMAP" id="MF_00134_A">
    <property type="entry name" value="IGPS_A"/>
    <property type="match status" value="1"/>
</dbReference>
<dbReference type="CDD" id="cd00331">
    <property type="entry name" value="IGPS"/>
    <property type="match status" value="1"/>
</dbReference>
<dbReference type="GO" id="GO:0004425">
    <property type="term" value="F:indole-3-glycerol-phosphate synthase activity"/>
    <property type="evidence" value="ECO:0007669"/>
    <property type="project" value="UniProtKB-UniRule"/>
</dbReference>
<dbReference type="PATRIC" id="fig|1434120.4.peg.2099"/>
<dbReference type="UniPathway" id="UPA00035">
    <property type="reaction ID" value="UER00043"/>
</dbReference>
<evidence type="ECO:0000256" key="6">
    <source>
        <dbReference type="ARBA" id="ARBA00023141"/>
    </source>
</evidence>
<evidence type="ECO:0000256" key="2">
    <source>
        <dbReference type="ARBA" id="ARBA00004696"/>
    </source>
</evidence>
<comment type="pathway">
    <text evidence="2 8">Amino-acid biosynthesis; L-tryptophan biosynthesis; L-tryptophan from chorismate: step 4/5.</text>
</comment>
<accession>A0A0E3P6E1</accession>
<dbReference type="HOGENOM" id="CLU_034247_0_1_2"/>
<comment type="similarity">
    <text evidence="8">Belongs to the TrpC family.</text>
</comment>
<name>A0A0E3P6E1_9EURY</name>
<dbReference type="InterPro" id="IPR011060">
    <property type="entry name" value="RibuloseP-bd_barrel"/>
</dbReference>
<dbReference type="KEGG" id="msw:MSSIT_1640"/>
<evidence type="ECO:0000256" key="5">
    <source>
        <dbReference type="ARBA" id="ARBA00022822"/>
    </source>
</evidence>
<dbReference type="GeneID" id="24860478"/>
<dbReference type="GO" id="GO:0004640">
    <property type="term" value="F:phosphoribosylanthranilate isomerase activity"/>
    <property type="evidence" value="ECO:0007669"/>
    <property type="project" value="TreeGrafter"/>
</dbReference>
<evidence type="ECO:0000256" key="8">
    <source>
        <dbReference type="HAMAP-Rule" id="MF_00134"/>
    </source>
</evidence>
<gene>
    <name evidence="8" type="primary">trpC</name>
    <name evidence="10" type="ORF">MSSIT_1640</name>
</gene>
<dbReference type="Gene3D" id="3.20.20.70">
    <property type="entry name" value="Aldolase class I"/>
    <property type="match status" value="1"/>
</dbReference>
<organism evidence="10 11">
    <name type="scientific">Methanosarcina siciliae T4/M</name>
    <dbReference type="NCBI Taxonomy" id="1434120"/>
    <lineage>
        <taxon>Archaea</taxon>
        <taxon>Methanobacteriati</taxon>
        <taxon>Methanobacteriota</taxon>
        <taxon>Stenosarchaea group</taxon>
        <taxon>Methanomicrobia</taxon>
        <taxon>Methanosarcinales</taxon>
        <taxon>Methanosarcinaceae</taxon>
        <taxon>Methanosarcina</taxon>
    </lineage>
</organism>
<dbReference type="RefSeq" id="WP_048171701.1">
    <property type="nucleotide sequence ID" value="NZ_CP009506.1"/>
</dbReference>
<dbReference type="OrthoDB" id="15223at2157"/>